<dbReference type="GeneID" id="20675528"/>
<gene>
    <name evidence="4" type="ORF">HETIRDRAFT_443514</name>
</gene>
<organism evidence="4 5">
    <name type="scientific">Heterobasidion irregulare (strain TC 32-1)</name>
    <dbReference type="NCBI Taxonomy" id="747525"/>
    <lineage>
        <taxon>Eukaryota</taxon>
        <taxon>Fungi</taxon>
        <taxon>Dikarya</taxon>
        <taxon>Basidiomycota</taxon>
        <taxon>Agaricomycotina</taxon>
        <taxon>Agaricomycetes</taxon>
        <taxon>Russulales</taxon>
        <taxon>Bondarzewiaceae</taxon>
        <taxon>Heterobasidion</taxon>
        <taxon>Heterobasidion annosum species complex</taxon>
    </lineage>
</organism>
<name>W4KI47_HETIT</name>
<dbReference type="InterPro" id="IPR048696">
    <property type="entry name" value="SHQ1-like_CS"/>
</dbReference>
<dbReference type="InterPro" id="IPR007009">
    <property type="entry name" value="Shq1_C"/>
</dbReference>
<evidence type="ECO:0000313" key="4">
    <source>
        <dbReference type="EMBL" id="ETW85517.1"/>
    </source>
</evidence>
<dbReference type="GO" id="GO:0005737">
    <property type="term" value="C:cytoplasm"/>
    <property type="evidence" value="ECO:0007669"/>
    <property type="project" value="TreeGrafter"/>
</dbReference>
<dbReference type="PANTHER" id="PTHR12967">
    <property type="entry name" value="PROTEIN SHQ1 HOMOLOG"/>
    <property type="match status" value="1"/>
</dbReference>
<dbReference type="PROSITE" id="PS51203">
    <property type="entry name" value="CS"/>
    <property type="match status" value="1"/>
</dbReference>
<dbReference type="InParanoid" id="W4KI47"/>
<feature type="domain" description="CS" evidence="3">
    <location>
        <begin position="1"/>
        <end position="89"/>
    </location>
</feature>
<dbReference type="InterPro" id="IPR007052">
    <property type="entry name" value="CS_dom"/>
</dbReference>
<evidence type="ECO:0000259" key="3">
    <source>
        <dbReference type="PROSITE" id="PS51203"/>
    </source>
</evidence>
<dbReference type="EMBL" id="KI925455">
    <property type="protein sequence ID" value="ETW85517.1"/>
    <property type="molecule type" value="Genomic_DNA"/>
</dbReference>
<feature type="compositionally biased region" description="Basic and acidic residues" evidence="2">
    <location>
        <begin position="116"/>
        <end position="133"/>
    </location>
</feature>
<dbReference type="RefSeq" id="XP_009542369.1">
    <property type="nucleotide sequence ID" value="XM_009544074.1"/>
</dbReference>
<dbReference type="STRING" id="747525.W4KI47"/>
<dbReference type="FunCoup" id="W4KI47">
    <property type="interactions" value="616"/>
</dbReference>
<dbReference type="eggNOG" id="KOG3247">
    <property type="taxonomic scope" value="Eukaryota"/>
</dbReference>
<dbReference type="Proteomes" id="UP000030671">
    <property type="component" value="Unassembled WGS sequence"/>
</dbReference>
<dbReference type="CDD" id="cd00298">
    <property type="entry name" value="ACD_sHsps_p23-like"/>
    <property type="match status" value="1"/>
</dbReference>
<dbReference type="Gene3D" id="2.60.40.790">
    <property type="match status" value="1"/>
</dbReference>
<accession>W4KI47</accession>
<evidence type="ECO:0000313" key="5">
    <source>
        <dbReference type="Proteomes" id="UP000030671"/>
    </source>
</evidence>
<dbReference type="GO" id="GO:0000493">
    <property type="term" value="P:box H/ACA snoRNP assembly"/>
    <property type="evidence" value="ECO:0007669"/>
    <property type="project" value="InterPro"/>
</dbReference>
<sequence length="544" mass="59642">MITPRFRCEQTDASLILTVACPAVRAADVEIHVDNTLVSIHIAPYFLRLSLPAPVTEDDASSAAYDPAAGVLTLTLSKQTRGEHFPDLDLLPKLLAPRPVHPPTAPVIEVLASHDAQDADSDARPRRETHQTQDSDLAQRAQALSLDRPDLTHEQREILQAAANDWQLPQFVPAPTSFHTALQKPYGFLDAYTGYFRHVAESPNEANALGPDAETLSPADRRARRVAQEDAQWDEEHYMADYADPETIEELLEWEHPHLAVPVVAPFTEAENLAMLRLPRKEYLPTPAQTHSLYLTLATLLFAYAYDARTTQHDPTPESAWTICVLTPAFAALDPPPYPPPSASASALLIPSLQPSPAPALITPADLLPSYRRALAFPLHRAFPLADRCRADAARLLARGPRTVLRCLLELRALLDAHDAYYVYARIWLDDLCAWVAACASEAALHELGTALLALRIDKRALGWDIDALEAAVRATQAQPRAPDSDDESDEHDEDPGDSSEESDSDSSEDSSEEGSDLDDARERPGGARAAEDTEVQKTVPVSV</sequence>
<dbReference type="OrthoDB" id="73639at2759"/>
<feature type="region of interest" description="Disordered" evidence="2">
    <location>
        <begin position="475"/>
        <end position="544"/>
    </location>
</feature>
<feature type="compositionally biased region" description="Basic and acidic residues" evidence="2">
    <location>
        <begin position="519"/>
        <end position="536"/>
    </location>
</feature>
<dbReference type="InterPro" id="IPR039742">
    <property type="entry name" value="Shq1"/>
</dbReference>
<evidence type="ECO:0000256" key="1">
    <source>
        <dbReference type="ARBA" id="ARBA00005607"/>
    </source>
</evidence>
<dbReference type="GO" id="GO:0005654">
    <property type="term" value="C:nucleoplasm"/>
    <property type="evidence" value="ECO:0007669"/>
    <property type="project" value="TreeGrafter"/>
</dbReference>
<evidence type="ECO:0000256" key="2">
    <source>
        <dbReference type="SAM" id="MobiDB-lite"/>
    </source>
</evidence>
<proteinExistence type="inferred from homology"/>
<dbReference type="KEGG" id="hir:HETIRDRAFT_443514"/>
<comment type="similarity">
    <text evidence="1">Belongs to the SHQ1 family.</text>
</comment>
<dbReference type="Pfam" id="PF04925">
    <property type="entry name" value="SHQ1"/>
    <property type="match status" value="1"/>
</dbReference>
<dbReference type="HOGENOM" id="CLU_030217_1_0_1"/>
<dbReference type="InterPro" id="IPR008978">
    <property type="entry name" value="HSP20-like_chaperone"/>
</dbReference>
<protein>
    <recommendedName>
        <fullName evidence="3">CS domain-containing protein</fullName>
    </recommendedName>
</protein>
<feature type="compositionally biased region" description="Acidic residues" evidence="2">
    <location>
        <begin position="485"/>
        <end position="518"/>
    </location>
</feature>
<dbReference type="SUPFAM" id="SSF49764">
    <property type="entry name" value="HSP20-like chaperones"/>
    <property type="match status" value="1"/>
</dbReference>
<feature type="region of interest" description="Disordered" evidence="2">
    <location>
        <begin position="116"/>
        <end position="137"/>
    </location>
</feature>
<dbReference type="PANTHER" id="PTHR12967:SF0">
    <property type="entry name" value="PROTEIN SHQ1 HOMOLOG"/>
    <property type="match status" value="1"/>
</dbReference>
<dbReference type="AlphaFoldDB" id="W4KI47"/>
<reference evidence="4 5" key="1">
    <citation type="journal article" date="2012" name="New Phytol.">
        <title>Insight into trade-off between wood decay and parasitism from the genome of a fungal forest pathogen.</title>
        <authorList>
            <person name="Olson A."/>
            <person name="Aerts A."/>
            <person name="Asiegbu F."/>
            <person name="Belbahri L."/>
            <person name="Bouzid O."/>
            <person name="Broberg A."/>
            <person name="Canback B."/>
            <person name="Coutinho P.M."/>
            <person name="Cullen D."/>
            <person name="Dalman K."/>
            <person name="Deflorio G."/>
            <person name="van Diepen L.T."/>
            <person name="Dunand C."/>
            <person name="Duplessis S."/>
            <person name="Durling M."/>
            <person name="Gonthier P."/>
            <person name="Grimwood J."/>
            <person name="Fossdal C.G."/>
            <person name="Hansson D."/>
            <person name="Henrissat B."/>
            <person name="Hietala A."/>
            <person name="Himmelstrand K."/>
            <person name="Hoffmeister D."/>
            <person name="Hogberg N."/>
            <person name="James T.Y."/>
            <person name="Karlsson M."/>
            <person name="Kohler A."/>
            <person name="Kues U."/>
            <person name="Lee Y.H."/>
            <person name="Lin Y.C."/>
            <person name="Lind M."/>
            <person name="Lindquist E."/>
            <person name="Lombard V."/>
            <person name="Lucas S."/>
            <person name="Lunden K."/>
            <person name="Morin E."/>
            <person name="Murat C."/>
            <person name="Park J."/>
            <person name="Raffaello T."/>
            <person name="Rouze P."/>
            <person name="Salamov A."/>
            <person name="Schmutz J."/>
            <person name="Solheim H."/>
            <person name="Stahlberg J."/>
            <person name="Velez H."/>
            <person name="de Vries R.P."/>
            <person name="Wiebenga A."/>
            <person name="Woodward S."/>
            <person name="Yakovlev I."/>
            <person name="Garbelotto M."/>
            <person name="Martin F."/>
            <person name="Grigoriev I.V."/>
            <person name="Stenlid J."/>
        </authorList>
    </citation>
    <scope>NUCLEOTIDE SEQUENCE [LARGE SCALE GENOMIC DNA]</scope>
    <source>
        <strain evidence="4 5">TC 32-1</strain>
    </source>
</reference>
<keyword evidence="5" id="KW-1185">Reference proteome</keyword>
<dbReference type="Pfam" id="PF21413">
    <property type="entry name" value="SHQ1-like_CS"/>
    <property type="match status" value="1"/>
</dbReference>
<dbReference type="GO" id="GO:0051082">
    <property type="term" value="F:unfolded protein binding"/>
    <property type="evidence" value="ECO:0007669"/>
    <property type="project" value="TreeGrafter"/>
</dbReference>